<evidence type="ECO:0000256" key="1">
    <source>
        <dbReference type="SAM" id="Phobius"/>
    </source>
</evidence>
<dbReference type="RefSeq" id="WP_207416673.1">
    <property type="nucleotide sequence ID" value="NZ_CP061177.1"/>
</dbReference>
<protein>
    <recommendedName>
        <fullName evidence="4">DUF2939 domain-containing protein</fullName>
    </recommendedName>
</protein>
<evidence type="ECO:0000313" key="2">
    <source>
        <dbReference type="EMBL" id="MBO1079163.1"/>
    </source>
</evidence>
<feature type="transmembrane region" description="Helical" evidence="1">
    <location>
        <begin position="53"/>
        <end position="76"/>
    </location>
</feature>
<gene>
    <name evidence="2" type="ORF">IAI61_08980</name>
</gene>
<sequence length="235" mass="23684">MRNTQCGRSLSGADAWDEVWDDYEARQQAAAPAASPVAARSPSAAQARHGRGLLPAATMGAAFLLGCLAGSVWPVLSLVSQVMRDDVPAVLGVLDAGPAHAVLRQQLRAHAGLPAGDGGDAAARMLAGMADAMADDLAAPGALRRMVAVRNGAIDPHTGGIRSPAAVALPRLAADGGMAVTLAPAQGGGGLRLQLAFNAGGWQARSVTLLDPPVRPDAARLALAGPGAGRRQPRA</sequence>
<evidence type="ECO:0000313" key="3">
    <source>
        <dbReference type="Proteomes" id="UP001518989"/>
    </source>
</evidence>
<dbReference type="EMBL" id="JACTNG010000004">
    <property type="protein sequence ID" value="MBO1079163.1"/>
    <property type="molecule type" value="Genomic_DNA"/>
</dbReference>
<keyword evidence="1" id="KW-0472">Membrane</keyword>
<name>A0ABS3KNY0_9PROT</name>
<keyword evidence="1" id="KW-0812">Transmembrane</keyword>
<accession>A0ABS3KNY0</accession>
<dbReference type="Proteomes" id="UP001518989">
    <property type="component" value="Unassembled WGS sequence"/>
</dbReference>
<keyword evidence="3" id="KW-1185">Reference proteome</keyword>
<evidence type="ECO:0008006" key="4">
    <source>
        <dbReference type="Google" id="ProtNLM"/>
    </source>
</evidence>
<proteinExistence type="predicted"/>
<reference evidence="2 3" key="1">
    <citation type="submission" date="2020-09" db="EMBL/GenBank/DDBJ databases">
        <title>Roseomonas.</title>
        <authorList>
            <person name="Zhu W."/>
        </authorList>
    </citation>
    <scope>NUCLEOTIDE SEQUENCE [LARGE SCALE GENOMIC DNA]</scope>
    <source>
        <strain evidence="2 3">573</strain>
    </source>
</reference>
<keyword evidence="1" id="KW-1133">Transmembrane helix</keyword>
<comment type="caution">
    <text evidence="2">The sequence shown here is derived from an EMBL/GenBank/DDBJ whole genome shotgun (WGS) entry which is preliminary data.</text>
</comment>
<organism evidence="2 3">
    <name type="scientific">Roseomonas haemaphysalidis</name>
    <dbReference type="NCBI Taxonomy" id="2768162"/>
    <lineage>
        <taxon>Bacteria</taxon>
        <taxon>Pseudomonadati</taxon>
        <taxon>Pseudomonadota</taxon>
        <taxon>Alphaproteobacteria</taxon>
        <taxon>Acetobacterales</taxon>
        <taxon>Roseomonadaceae</taxon>
        <taxon>Roseomonas</taxon>
    </lineage>
</organism>